<dbReference type="GO" id="GO:0009451">
    <property type="term" value="P:RNA modification"/>
    <property type="evidence" value="ECO:0000318"/>
    <property type="project" value="GO_Central"/>
</dbReference>
<dbReference type="InterPro" id="IPR046848">
    <property type="entry name" value="E_motif"/>
</dbReference>
<dbReference type="Pfam" id="PF13041">
    <property type="entry name" value="PPR_2"/>
    <property type="match status" value="3"/>
</dbReference>
<feature type="repeat" description="PPR" evidence="3">
    <location>
        <begin position="488"/>
        <end position="522"/>
    </location>
</feature>
<dbReference type="GO" id="GO:0008270">
    <property type="term" value="F:zinc ion binding"/>
    <property type="evidence" value="ECO:0007669"/>
    <property type="project" value="InterPro"/>
</dbReference>
<organism evidence="5">
    <name type="scientific">Nicotiana tabacum</name>
    <name type="common">Common tobacco</name>
    <dbReference type="NCBI Taxonomy" id="4097"/>
    <lineage>
        <taxon>Eukaryota</taxon>
        <taxon>Viridiplantae</taxon>
        <taxon>Streptophyta</taxon>
        <taxon>Embryophyta</taxon>
        <taxon>Tracheophyta</taxon>
        <taxon>Spermatophyta</taxon>
        <taxon>Magnoliopsida</taxon>
        <taxon>eudicotyledons</taxon>
        <taxon>Gunneridae</taxon>
        <taxon>Pentapetalae</taxon>
        <taxon>asterids</taxon>
        <taxon>lamiids</taxon>
        <taxon>Solanales</taxon>
        <taxon>Solanaceae</taxon>
        <taxon>Nicotianoideae</taxon>
        <taxon>Nicotianeae</taxon>
        <taxon>Nicotiana</taxon>
    </lineage>
</organism>
<dbReference type="InterPro" id="IPR011990">
    <property type="entry name" value="TPR-like_helical_dom_sf"/>
</dbReference>
<dbReference type="Pfam" id="PF20430">
    <property type="entry name" value="Eplus_motif"/>
    <property type="match status" value="1"/>
</dbReference>
<dbReference type="OMA" id="YAQHDRF"/>
<dbReference type="FunFam" id="1.25.40.10:FF:000031">
    <property type="entry name" value="Pentatricopeptide repeat-containing protein mitochondrial"/>
    <property type="match status" value="1"/>
</dbReference>
<dbReference type="STRING" id="4097.A0A1S3YRF3"/>
<dbReference type="GO" id="GO:0003723">
    <property type="term" value="F:RNA binding"/>
    <property type="evidence" value="ECO:0007669"/>
    <property type="project" value="InterPro"/>
</dbReference>
<dbReference type="Gene3D" id="1.25.40.10">
    <property type="entry name" value="Tetratricopeptide repeat domain"/>
    <property type="match status" value="6"/>
</dbReference>
<proteinExistence type="inferred from homology"/>
<feature type="domain" description="DYW" evidence="4">
    <location>
        <begin position="703"/>
        <end position="795"/>
    </location>
</feature>
<feature type="repeat" description="PPR" evidence="3">
    <location>
        <begin position="356"/>
        <end position="390"/>
    </location>
</feature>
<dbReference type="NCBIfam" id="TIGR00756">
    <property type="entry name" value="PPR"/>
    <property type="match status" value="8"/>
</dbReference>
<dbReference type="InterPro" id="IPR046960">
    <property type="entry name" value="PPR_At4g14850-like_plant"/>
</dbReference>
<name>A0A1S3YRF3_TOBAC</name>
<dbReference type="PANTHER" id="PTHR47926">
    <property type="entry name" value="PENTATRICOPEPTIDE REPEAT-CONTAINING PROTEIN"/>
    <property type="match status" value="1"/>
</dbReference>
<accession>A0A1S3YRF3</accession>
<sequence length="795" mass="88956">MNWTKVCALSPFKSNLVQKPTSKTTINLSILEGLLLKCQNSKHFGQILSQIISTGFIKDTYAASRILKFSTDSLFIHVNYSHKIFDYIENPNGFICNTMMRAYLQQNQPQNTILLYKSMLKNDVCIDNYTFPLLVQASTVRLSEIEGKEFHNHVIKTAFTSDVYVKNTLIHMYAVCENMVDARKLFDESPVLDSVSWNSILAGYVQVGNVEEAKVIFDKMPMKNVIASNSMIVLLGRSGRMTEACQLLDEMKEKDVVSWTALISCYEQHGMYKQALDLFMQMCANGTSIDEVVVISVLSACAHLLVVQTGESVHGLVIRVGFESYVNLQNALIHMYSTCGDVTAAQILFDTSSHLDQISWNSMISGYLKCGSLEKARELFDCMPEKDVVSWTTMISGYAQHDYFSETLALFQEMLHEDNKPDETTLVSVLSACTHLSALDQGKWIHAYIRKNGLKVNIILGTTLVDMYLKCGCVENALEVFNGMEEKGVSSWNALILGLAMNGQVEKSLAVSQEMKECGVTPNEVTFVAILGACRHMGLVDEGRSYFDSMTRYYNVEPNIKHYGCMVDLLGRAGLLKEAETLIDSMPMAPDVATWGALLGACRKHGNSEIGERVGRKLIELQPDHDGFHVLLSNIFASKGNWDSVLDIRGAMSRQGVVKVPGCSMIESNGAVQEFLAGDKSHPQINEIETMLAEMEKRLKIMGYAPGTDEVLLDIDEEEKESTLFRHSEKLAIAYGLISITPPTPIRIIKNLRICSDCHTAAKLISKAFNREIVIRDRHRFHHFKDGSCSCMEFW</sequence>
<dbReference type="FunFam" id="1.25.40.10:FF:003724">
    <property type="entry name" value="Uncharacterized protein"/>
    <property type="match status" value="1"/>
</dbReference>
<evidence type="ECO:0000313" key="5">
    <source>
        <dbReference type="RefSeq" id="XP_016454799.1"/>
    </source>
</evidence>
<evidence type="ECO:0000256" key="2">
    <source>
        <dbReference type="ARBA" id="ARBA00022737"/>
    </source>
</evidence>
<comment type="similarity">
    <text evidence="1">Belongs to the PPR family. PCMP-H subfamily.</text>
</comment>
<gene>
    <name evidence="5" type="primary">LOC107778982</name>
</gene>
<dbReference type="PROSITE" id="PS51375">
    <property type="entry name" value="PPR"/>
    <property type="match status" value="4"/>
</dbReference>
<dbReference type="OrthoDB" id="750171at2759"/>
<dbReference type="KEGG" id="nta:107778982"/>
<keyword evidence="2" id="KW-0677">Repeat</keyword>
<dbReference type="InterPro" id="IPR032867">
    <property type="entry name" value="DYW_dom"/>
</dbReference>
<evidence type="ECO:0000256" key="3">
    <source>
        <dbReference type="PROSITE-ProRule" id="PRU00708"/>
    </source>
</evidence>
<feature type="repeat" description="PPR" evidence="3">
    <location>
        <begin position="193"/>
        <end position="227"/>
    </location>
</feature>
<dbReference type="Pfam" id="PF14432">
    <property type="entry name" value="DYW_deaminase"/>
    <property type="match status" value="1"/>
</dbReference>
<evidence type="ECO:0000256" key="1">
    <source>
        <dbReference type="ARBA" id="ARBA00006643"/>
    </source>
</evidence>
<dbReference type="InterPro" id="IPR002885">
    <property type="entry name" value="PPR_rpt"/>
</dbReference>
<dbReference type="RefSeq" id="XP_016454799.1">
    <property type="nucleotide sequence ID" value="XM_016599313.1"/>
</dbReference>
<dbReference type="PANTHER" id="PTHR47926:SF436">
    <property type="entry name" value="PENTATRICOPEPTIDE REPEAT-CONTAINING PROTEIN ELI1, CHLOROPLASTIC-LIKE ISOFORM X2"/>
    <property type="match status" value="1"/>
</dbReference>
<dbReference type="SMR" id="A0A1S3YRF3"/>
<evidence type="ECO:0000259" key="4">
    <source>
        <dbReference type="Pfam" id="PF14432"/>
    </source>
</evidence>
<dbReference type="AlphaFoldDB" id="A0A1S3YRF3"/>
<protein>
    <submittedName>
        <fullName evidence="5">Pentatricopeptide repeat-containing protein At3g62890-like</fullName>
    </submittedName>
</protein>
<dbReference type="FunFam" id="1.25.40.10:FF:000344">
    <property type="entry name" value="Pentatricopeptide repeat-containing protein"/>
    <property type="match status" value="1"/>
</dbReference>
<feature type="repeat" description="PPR" evidence="3">
    <location>
        <begin position="255"/>
        <end position="289"/>
    </location>
</feature>
<dbReference type="Pfam" id="PF20431">
    <property type="entry name" value="E_motif"/>
    <property type="match status" value="1"/>
</dbReference>
<dbReference type="PaxDb" id="4097-A0A1S3YRF3"/>
<dbReference type="FunFam" id="1.25.40.10:FF:000641">
    <property type="entry name" value="Pentatricopeptide repeat-containing protein mitochondrial"/>
    <property type="match status" value="1"/>
</dbReference>
<dbReference type="Pfam" id="PF01535">
    <property type="entry name" value="PPR"/>
    <property type="match status" value="4"/>
</dbReference>
<dbReference type="InterPro" id="IPR046849">
    <property type="entry name" value="E2_motif"/>
</dbReference>
<reference evidence="5" key="1">
    <citation type="submission" date="2025-08" db="UniProtKB">
        <authorList>
            <consortium name="RefSeq"/>
        </authorList>
    </citation>
    <scope>IDENTIFICATION</scope>
</reference>